<evidence type="ECO:0000256" key="9">
    <source>
        <dbReference type="ARBA" id="ARBA00022777"/>
    </source>
</evidence>
<keyword evidence="11 14" id="KW-1133">Transmembrane helix</keyword>
<evidence type="ECO:0000256" key="1">
    <source>
        <dbReference type="ARBA" id="ARBA00000085"/>
    </source>
</evidence>
<keyword evidence="10" id="KW-0067">ATP-binding</keyword>
<dbReference type="EC" id="2.7.13.3" evidence="3"/>
<evidence type="ECO:0000259" key="15">
    <source>
        <dbReference type="PROSITE" id="PS50109"/>
    </source>
</evidence>
<dbReference type="Pfam" id="PF02518">
    <property type="entry name" value="HATPase_c"/>
    <property type="match status" value="1"/>
</dbReference>
<gene>
    <name evidence="16" type="ORF">DAY19_13145</name>
</gene>
<evidence type="ECO:0000313" key="17">
    <source>
        <dbReference type="Proteomes" id="UP000443582"/>
    </source>
</evidence>
<dbReference type="SMART" id="SM00388">
    <property type="entry name" value="HisKA"/>
    <property type="match status" value="1"/>
</dbReference>
<protein>
    <recommendedName>
        <fullName evidence="3">histidine kinase</fullName>
        <ecNumber evidence="3">2.7.13.3</ecNumber>
    </recommendedName>
</protein>
<dbReference type="PANTHER" id="PTHR45528">
    <property type="entry name" value="SENSOR HISTIDINE KINASE CPXA"/>
    <property type="match status" value="1"/>
</dbReference>
<dbReference type="InterPro" id="IPR003661">
    <property type="entry name" value="HisK_dim/P_dom"/>
</dbReference>
<dbReference type="Gene3D" id="1.10.287.130">
    <property type="match status" value="1"/>
</dbReference>
<evidence type="ECO:0000256" key="4">
    <source>
        <dbReference type="ARBA" id="ARBA00022475"/>
    </source>
</evidence>
<dbReference type="InterPro" id="IPR036097">
    <property type="entry name" value="HisK_dim/P_sf"/>
</dbReference>
<dbReference type="EMBL" id="QDKL01000003">
    <property type="protein sequence ID" value="RZF20925.1"/>
    <property type="molecule type" value="Genomic_DNA"/>
</dbReference>
<evidence type="ECO:0000313" key="16">
    <source>
        <dbReference type="EMBL" id="RZF20925.1"/>
    </source>
</evidence>
<evidence type="ECO:0000256" key="7">
    <source>
        <dbReference type="ARBA" id="ARBA00022692"/>
    </source>
</evidence>
<evidence type="ECO:0000256" key="12">
    <source>
        <dbReference type="ARBA" id="ARBA00023012"/>
    </source>
</evidence>
<dbReference type="Proteomes" id="UP000443582">
    <property type="component" value="Unassembled WGS sequence"/>
</dbReference>
<dbReference type="CDD" id="cd00082">
    <property type="entry name" value="HisKA"/>
    <property type="match status" value="1"/>
</dbReference>
<evidence type="ECO:0000256" key="11">
    <source>
        <dbReference type="ARBA" id="ARBA00022989"/>
    </source>
</evidence>
<evidence type="ECO:0000256" key="8">
    <source>
        <dbReference type="ARBA" id="ARBA00022741"/>
    </source>
</evidence>
<dbReference type="SMART" id="SM00387">
    <property type="entry name" value="HATPase_c"/>
    <property type="match status" value="1"/>
</dbReference>
<dbReference type="SUPFAM" id="SSF47384">
    <property type="entry name" value="Homodimeric domain of signal transducing histidine kinase"/>
    <property type="match status" value="1"/>
</dbReference>
<comment type="catalytic activity">
    <reaction evidence="1">
        <text>ATP + protein L-histidine = ADP + protein N-phospho-L-histidine.</text>
        <dbReference type="EC" id="2.7.13.3"/>
    </reaction>
</comment>
<evidence type="ECO:0000256" key="13">
    <source>
        <dbReference type="ARBA" id="ARBA00023136"/>
    </source>
</evidence>
<keyword evidence="7 14" id="KW-0812">Transmembrane</keyword>
<dbReference type="Gene3D" id="3.30.565.10">
    <property type="entry name" value="Histidine kinase-like ATPase, C-terminal domain"/>
    <property type="match status" value="1"/>
</dbReference>
<proteinExistence type="predicted"/>
<dbReference type="InterPro" id="IPR050398">
    <property type="entry name" value="HssS/ArlS-like"/>
</dbReference>
<comment type="subcellular location">
    <subcellularLocation>
        <location evidence="2">Cell membrane</location>
        <topology evidence="2">Multi-pass membrane protein</topology>
    </subcellularLocation>
</comment>
<accession>A0ABY0IE99</accession>
<dbReference type="PROSITE" id="PS50109">
    <property type="entry name" value="HIS_KIN"/>
    <property type="match status" value="1"/>
</dbReference>
<evidence type="ECO:0000256" key="14">
    <source>
        <dbReference type="SAM" id="Phobius"/>
    </source>
</evidence>
<feature type="transmembrane region" description="Helical" evidence="14">
    <location>
        <begin position="280"/>
        <end position="298"/>
    </location>
</feature>
<evidence type="ECO:0000256" key="5">
    <source>
        <dbReference type="ARBA" id="ARBA00022553"/>
    </source>
</evidence>
<keyword evidence="12" id="KW-0902">Two-component regulatory system</keyword>
<reference evidence="17" key="1">
    <citation type="journal article" date="2019" name="Int. J. Syst. Evol. Microbiol.">
        <title>Halobacteriovorax valvorus sp. nov., a novel prokaryotic predator isolated from coastal seawater of China.</title>
        <authorList>
            <person name="Chen M.-X."/>
        </authorList>
    </citation>
    <scope>NUCLEOTIDE SEQUENCE [LARGE SCALE GENOMIC DNA]</scope>
    <source>
        <strain evidence="17">BL9</strain>
    </source>
</reference>
<evidence type="ECO:0000256" key="3">
    <source>
        <dbReference type="ARBA" id="ARBA00012438"/>
    </source>
</evidence>
<dbReference type="InterPro" id="IPR036890">
    <property type="entry name" value="HATPase_C_sf"/>
</dbReference>
<keyword evidence="4" id="KW-1003">Cell membrane</keyword>
<keyword evidence="8" id="KW-0547">Nucleotide-binding</keyword>
<dbReference type="InterPro" id="IPR005467">
    <property type="entry name" value="His_kinase_dom"/>
</dbReference>
<dbReference type="InterPro" id="IPR003594">
    <property type="entry name" value="HATPase_dom"/>
</dbReference>
<keyword evidence="17" id="KW-1185">Reference proteome</keyword>
<keyword evidence="9" id="KW-0418">Kinase</keyword>
<comment type="caution">
    <text evidence="16">The sequence shown here is derived from an EMBL/GenBank/DDBJ whole genome shotgun (WGS) entry which is preliminary data.</text>
</comment>
<keyword evidence="13 14" id="KW-0472">Membrane</keyword>
<dbReference type="SUPFAM" id="SSF55874">
    <property type="entry name" value="ATPase domain of HSP90 chaperone/DNA topoisomerase II/histidine kinase"/>
    <property type="match status" value="1"/>
</dbReference>
<sequence>MKPYIVLIFTALIVAFFSGSFVLKTFAPRFASQYQIEEINDIKEQMKSQITPYAIVNFSSLYYSDEQFQLLNPSMAIEEFDSDLLSSSKGCSNIEVLQSQLTASRKKGMWELIRCGRIRSIPRWFVKTPPFLHDSGVSYAYLLFQYQLATGQAENTSWVRRRLSFFHVSELSQLQREIGPLGGIYGLLASLSEDTLRDIINEEARILAKNYLLSRIKYPRQYNVLEYRFYTMDSIERYLESTPYQISRARPGKWCVYTEGPICWRQSTKHLLQTVSTSTLTSFIGILVIFFIILWLLFSKIKWDKVEENRKKMALQVLTHEFRTPVASLLLIIDKLNRDIDKFPEEQQEDLLRISGEVYRLQRLTEKSKHYLQGANARGMLSFTYQELENPEDLIYDTIIPIKDTYLKEIDINIDLKGPVFVDFYWFQILIKNLVENSFIHGEEKHYINVFEKDKNFVIEVGDGGELNKDLETLTSEFVKGSKSSGTGLGLNIIKNIVDEWGGKIELVKKPTRFIITLPKRKKPNG</sequence>
<evidence type="ECO:0000256" key="6">
    <source>
        <dbReference type="ARBA" id="ARBA00022679"/>
    </source>
</evidence>
<organism evidence="16 17">
    <name type="scientific">Halobacteriovorax vibrionivorans</name>
    <dbReference type="NCBI Taxonomy" id="2152716"/>
    <lineage>
        <taxon>Bacteria</taxon>
        <taxon>Pseudomonadati</taxon>
        <taxon>Bdellovibrionota</taxon>
        <taxon>Bacteriovoracia</taxon>
        <taxon>Bacteriovoracales</taxon>
        <taxon>Halobacteriovoraceae</taxon>
        <taxon>Halobacteriovorax</taxon>
    </lineage>
</organism>
<name>A0ABY0IE99_9BACT</name>
<evidence type="ECO:0000256" key="10">
    <source>
        <dbReference type="ARBA" id="ARBA00022840"/>
    </source>
</evidence>
<evidence type="ECO:0000256" key="2">
    <source>
        <dbReference type="ARBA" id="ARBA00004651"/>
    </source>
</evidence>
<dbReference type="RefSeq" id="WP_115363216.1">
    <property type="nucleotide sequence ID" value="NZ_QDKL01000003.1"/>
</dbReference>
<keyword evidence="5" id="KW-0597">Phosphoprotein</keyword>
<dbReference type="Pfam" id="PF00512">
    <property type="entry name" value="HisKA"/>
    <property type="match status" value="1"/>
</dbReference>
<feature type="domain" description="Histidine kinase" evidence="15">
    <location>
        <begin position="317"/>
        <end position="522"/>
    </location>
</feature>
<keyword evidence="6" id="KW-0808">Transferase</keyword>
<dbReference type="PANTHER" id="PTHR45528:SF1">
    <property type="entry name" value="SENSOR HISTIDINE KINASE CPXA"/>
    <property type="match status" value="1"/>
</dbReference>